<accession>A0A835CDP6</accession>
<dbReference type="AlphaFoldDB" id="A0A835CDP6"/>
<reference evidence="1" key="1">
    <citation type="submission" date="2020-09" db="EMBL/GenBank/DDBJ databases">
        <title>Genome-Enabled Discovery of Anthraquinone Biosynthesis in Senna tora.</title>
        <authorList>
            <person name="Kang S.-H."/>
            <person name="Pandey R.P."/>
            <person name="Lee C.-M."/>
            <person name="Sim J.-S."/>
            <person name="Jeong J.-T."/>
            <person name="Choi B.-S."/>
            <person name="Jung M."/>
            <person name="Ginzburg D."/>
            <person name="Zhao K."/>
            <person name="Won S.Y."/>
            <person name="Oh T.-J."/>
            <person name="Yu Y."/>
            <person name="Kim N.-H."/>
            <person name="Lee O.R."/>
            <person name="Lee T.-H."/>
            <person name="Bashyal P."/>
            <person name="Kim T.-S."/>
            <person name="Lee W.-H."/>
            <person name="Kawkins C."/>
            <person name="Kim C.-K."/>
            <person name="Kim J.S."/>
            <person name="Ahn B.O."/>
            <person name="Rhee S.Y."/>
            <person name="Sohng J.K."/>
        </authorList>
    </citation>
    <scope>NUCLEOTIDE SEQUENCE</scope>
    <source>
        <tissue evidence="1">Leaf</tissue>
    </source>
</reference>
<evidence type="ECO:0000313" key="1">
    <source>
        <dbReference type="EMBL" id="KAF7835262.1"/>
    </source>
</evidence>
<comment type="caution">
    <text evidence="1">The sequence shown here is derived from an EMBL/GenBank/DDBJ whole genome shotgun (WGS) entry which is preliminary data.</text>
</comment>
<dbReference type="Proteomes" id="UP000634136">
    <property type="component" value="Unassembled WGS sequence"/>
</dbReference>
<protein>
    <submittedName>
        <fullName evidence="1">Uncharacterized protein</fullName>
    </submittedName>
</protein>
<name>A0A835CDP6_9FABA</name>
<organism evidence="1 2">
    <name type="scientific">Senna tora</name>
    <dbReference type="NCBI Taxonomy" id="362788"/>
    <lineage>
        <taxon>Eukaryota</taxon>
        <taxon>Viridiplantae</taxon>
        <taxon>Streptophyta</taxon>
        <taxon>Embryophyta</taxon>
        <taxon>Tracheophyta</taxon>
        <taxon>Spermatophyta</taxon>
        <taxon>Magnoliopsida</taxon>
        <taxon>eudicotyledons</taxon>
        <taxon>Gunneridae</taxon>
        <taxon>Pentapetalae</taxon>
        <taxon>rosids</taxon>
        <taxon>fabids</taxon>
        <taxon>Fabales</taxon>
        <taxon>Fabaceae</taxon>
        <taxon>Caesalpinioideae</taxon>
        <taxon>Cassia clade</taxon>
        <taxon>Senna</taxon>
    </lineage>
</organism>
<evidence type="ECO:0000313" key="2">
    <source>
        <dbReference type="Proteomes" id="UP000634136"/>
    </source>
</evidence>
<sequence>MFKQQQRRLSLKSLPGHGICTCIAFPVDMNYLRLRETRKDSFANRDQVKAFS</sequence>
<gene>
    <name evidence="1" type="ORF">G2W53_010121</name>
</gene>
<dbReference type="EMBL" id="JAAIUW010000004">
    <property type="protein sequence ID" value="KAF7835262.1"/>
    <property type="molecule type" value="Genomic_DNA"/>
</dbReference>
<keyword evidence="2" id="KW-1185">Reference proteome</keyword>
<proteinExistence type="predicted"/>